<dbReference type="Proteomes" id="UP000285112">
    <property type="component" value="Unassembled WGS sequence"/>
</dbReference>
<dbReference type="PANTHER" id="PTHR43248:SF29">
    <property type="entry name" value="TRIPEPTIDYL AMINOPEPTIDASE"/>
    <property type="match status" value="1"/>
</dbReference>
<dbReference type="InterPro" id="IPR013595">
    <property type="entry name" value="Pept_S33_TAP-like_C"/>
</dbReference>
<feature type="chain" id="PRO_5039670524" evidence="4">
    <location>
        <begin position="19"/>
        <end position="527"/>
    </location>
</feature>
<evidence type="ECO:0000259" key="6">
    <source>
        <dbReference type="Pfam" id="PF08386"/>
    </source>
</evidence>
<dbReference type="OrthoDB" id="4006962at2"/>
<dbReference type="PANTHER" id="PTHR43248">
    <property type="entry name" value="2-SUCCINYL-6-HYDROXY-2,4-CYCLOHEXADIENE-1-CARBOXYLATE SYNTHASE"/>
    <property type="match status" value="1"/>
</dbReference>
<dbReference type="AlphaFoldDB" id="A0A419I4L1"/>
<dbReference type="SUPFAM" id="SSF53474">
    <property type="entry name" value="alpha/beta-Hydrolases"/>
    <property type="match status" value="1"/>
</dbReference>
<evidence type="ECO:0000256" key="4">
    <source>
        <dbReference type="SAM" id="SignalP"/>
    </source>
</evidence>
<evidence type="ECO:0000256" key="1">
    <source>
        <dbReference type="ARBA" id="ARBA00010088"/>
    </source>
</evidence>
<feature type="domain" description="Peptidase S33 tripeptidyl aminopeptidase-like C-terminal" evidence="6">
    <location>
        <begin position="412"/>
        <end position="514"/>
    </location>
</feature>
<gene>
    <name evidence="7" type="ORF">D5S19_14390</name>
</gene>
<protein>
    <submittedName>
        <fullName evidence="7">Alpha/beta hydrolase</fullName>
    </submittedName>
</protein>
<evidence type="ECO:0000256" key="3">
    <source>
        <dbReference type="ARBA" id="ARBA00022801"/>
    </source>
</evidence>
<organism evidence="7 8">
    <name type="scientific">Amycolatopsis panacis</name>
    <dbReference type="NCBI Taxonomy" id="2340917"/>
    <lineage>
        <taxon>Bacteria</taxon>
        <taxon>Bacillati</taxon>
        <taxon>Actinomycetota</taxon>
        <taxon>Actinomycetes</taxon>
        <taxon>Pseudonocardiales</taxon>
        <taxon>Pseudonocardiaceae</taxon>
        <taxon>Amycolatopsis</taxon>
    </lineage>
</organism>
<dbReference type="Gene3D" id="3.40.50.1820">
    <property type="entry name" value="alpha/beta hydrolase"/>
    <property type="match status" value="1"/>
</dbReference>
<evidence type="ECO:0000313" key="7">
    <source>
        <dbReference type="EMBL" id="RJQ85351.1"/>
    </source>
</evidence>
<keyword evidence="3 7" id="KW-0378">Hydrolase</keyword>
<keyword evidence="8" id="KW-1185">Reference proteome</keyword>
<dbReference type="InterPro" id="IPR000073">
    <property type="entry name" value="AB_hydrolase_1"/>
</dbReference>
<name>A0A419I4L1_9PSEU</name>
<evidence type="ECO:0000259" key="5">
    <source>
        <dbReference type="Pfam" id="PF00561"/>
    </source>
</evidence>
<dbReference type="InterPro" id="IPR029058">
    <property type="entry name" value="AB_hydrolase_fold"/>
</dbReference>
<dbReference type="GO" id="GO:0016787">
    <property type="term" value="F:hydrolase activity"/>
    <property type="evidence" value="ECO:0007669"/>
    <property type="project" value="UniProtKB-KW"/>
</dbReference>
<feature type="domain" description="AB hydrolase-1" evidence="5">
    <location>
        <begin position="86"/>
        <end position="236"/>
    </location>
</feature>
<dbReference type="InterPro" id="IPR051601">
    <property type="entry name" value="Serine_prot/Carboxylest_S33"/>
</dbReference>
<evidence type="ECO:0000313" key="8">
    <source>
        <dbReference type="Proteomes" id="UP000285112"/>
    </source>
</evidence>
<comment type="similarity">
    <text evidence="1">Belongs to the peptidase S33 family.</text>
</comment>
<comment type="caution">
    <text evidence="7">The sequence shown here is derived from an EMBL/GenBank/DDBJ whole genome shotgun (WGS) entry which is preliminary data.</text>
</comment>
<sequence>MGTVALAIAAGLAPGASAAAPPDTPDSDRAATPVLNWSPCPGENGPMDYDCATARVPLSYRDPTGPQITLALGKRRATDQQHKIGTLFFNPGGPGAIGRVPRRMDPALSARFDVVGFDPRGTYASTPVACSGNPADDAKLFPEFPITEAAEADAIRQVGDVTSRCAQHAGPLLSHMSTANVARDMDLLRRAVGDRQLNFIGTSYGTHLGEVYANLFPQRVRALALDAVLPPREWTTGIKPGQQNEPYVYRVGAHLGAETALNTMLRDCAAHSACEFGEPGATEQSLRRKYDGLLTALRKGPVDITDSHGENMKITYQSLVNRMMGALRSSNAVESVTPFLQSVYLAIRNPAATTSAKFPVPALPRFSPAATDEPQSATMAWHYAVACTDSDNPRDPRAVGRYARKAEAAAPGFASAWIYSGLPCASWPVTDPDRYTGPWNRQTANPLLLVGNRLGDPATPYEGAVSTSQLLASARLLSVDIAGHGAYGHESKCVDQAVDSYLTELKLPPAGTVCAPDRRPFDPPSGG</sequence>
<keyword evidence="2 4" id="KW-0732">Signal</keyword>
<proteinExistence type="inferred from homology"/>
<feature type="signal peptide" evidence="4">
    <location>
        <begin position="1"/>
        <end position="18"/>
    </location>
</feature>
<reference evidence="7 8" key="1">
    <citation type="submission" date="2018-09" db="EMBL/GenBank/DDBJ databases">
        <title>YIM PH 21725 draft genome.</title>
        <authorList>
            <person name="Miao C."/>
        </authorList>
    </citation>
    <scope>NUCLEOTIDE SEQUENCE [LARGE SCALE GENOMIC DNA]</scope>
    <source>
        <strain evidence="8">YIM PH21725</strain>
    </source>
</reference>
<dbReference type="EMBL" id="QZFV01000079">
    <property type="protein sequence ID" value="RJQ85351.1"/>
    <property type="molecule type" value="Genomic_DNA"/>
</dbReference>
<evidence type="ECO:0000256" key="2">
    <source>
        <dbReference type="ARBA" id="ARBA00022729"/>
    </source>
</evidence>
<dbReference type="Pfam" id="PF08386">
    <property type="entry name" value="Abhydrolase_4"/>
    <property type="match status" value="1"/>
</dbReference>
<dbReference type="Pfam" id="PF00561">
    <property type="entry name" value="Abhydrolase_1"/>
    <property type="match status" value="1"/>
</dbReference>
<accession>A0A419I4L1</accession>